<dbReference type="GO" id="GO:0019853">
    <property type="term" value="P:L-ascorbic acid biosynthetic process"/>
    <property type="evidence" value="ECO:0007669"/>
    <property type="project" value="TreeGrafter"/>
</dbReference>
<comment type="cofactor">
    <cofactor evidence="3">
        <name>Zn(2+)</name>
        <dbReference type="ChEBI" id="CHEBI:29105"/>
    </cofactor>
    <text evidence="3">Binds 1 divalent metal cation per subunit.</text>
</comment>
<evidence type="ECO:0000259" key="4">
    <source>
        <dbReference type="Pfam" id="PF08450"/>
    </source>
</evidence>
<accession>A0AAD9FPD1</accession>
<keyword evidence="3" id="KW-0862">Zinc</keyword>
<dbReference type="InterPro" id="IPR005511">
    <property type="entry name" value="SMP-30"/>
</dbReference>
<name>A0AAD9FPD1_PAPLA</name>
<feature type="binding site" evidence="3">
    <location>
        <position position="115"/>
    </location>
    <ligand>
        <name>substrate</name>
    </ligand>
</feature>
<gene>
    <name evidence="5" type="ORF">DB88DRAFT_505981</name>
</gene>
<proteinExistence type="inferred from homology"/>
<dbReference type="InterPro" id="IPR013658">
    <property type="entry name" value="SGL"/>
</dbReference>
<dbReference type="InterPro" id="IPR011042">
    <property type="entry name" value="6-blade_b-propeller_TolB-like"/>
</dbReference>
<evidence type="ECO:0000313" key="5">
    <source>
        <dbReference type="EMBL" id="KAK1922498.1"/>
    </source>
</evidence>
<protein>
    <submittedName>
        <fullName evidence="5">SMP-30/Gluconolaconase/LRE-like region-domain-containing protein</fullName>
    </submittedName>
</protein>
<keyword evidence="3" id="KW-0479">Metal-binding</keyword>
<evidence type="ECO:0000313" key="6">
    <source>
        <dbReference type="Proteomes" id="UP001182556"/>
    </source>
</evidence>
<comment type="caution">
    <text evidence="5">The sequence shown here is derived from an EMBL/GenBank/DDBJ whole genome shotgun (WGS) entry which is preliminary data.</text>
</comment>
<dbReference type="PANTHER" id="PTHR10907:SF47">
    <property type="entry name" value="REGUCALCIN"/>
    <property type="match status" value="1"/>
</dbReference>
<evidence type="ECO:0000256" key="1">
    <source>
        <dbReference type="ARBA" id="ARBA00008853"/>
    </source>
</evidence>
<dbReference type="Pfam" id="PF08450">
    <property type="entry name" value="SGL"/>
    <property type="match status" value="1"/>
</dbReference>
<keyword evidence="6" id="KW-1185">Reference proteome</keyword>
<dbReference type="Gene3D" id="2.120.10.30">
    <property type="entry name" value="TolB, C-terminal domain"/>
    <property type="match status" value="1"/>
</dbReference>
<sequence length="304" mass="33196">MSAPIVEARHFWPAQNVLGEERDQPAHIRLDPVTYGYTIDKYPETAFVTAIALRQNKQDIIGLTQHAVAVLEVSTPDASSPTRAEDVRKTERRIKKIIARPLTDLSAENVEMRFNDGGCDPSGRMFAGSTNHSPGADGRGEFFRIEPDGKATRVFDKISCSNGLGWSPDSKTMCRCLNQLATPFSPSPRIFAPAPTPLDPSRPPQGVYDGLTVDGSGNVWAARWQDGRVMGFRPDGSLIVNIVTPKCLLPTIPCFGGEPFGVSTTLGTYPYSGDVFVVDFGPGSEMRKIVGEEWKGAERHRFAA</sequence>
<feature type="active site" description="Proton donor/acceptor" evidence="2">
    <location>
        <position position="209"/>
    </location>
</feature>
<dbReference type="AlphaFoldDB" id="A0AAD9FPD1"/>
<feature type="binding site" evidence="3">
    <location>
        <position position="209"/>
    </location>
    <ligand>
        <name>a divalent metal cation</name>
        <dbReference type="ChEBI" id="CHEBI:60240"/>
    </ligand>
</feature>
<comment type="similarity">
    <text evidence="1">Belongs to the SMP-30/CGR1 family.</text>
</comment>
<dbReference type="PRINTS" id="PR01790">
    <property type="entry name" value="SMP30FAMILY"/>
</dbReference>
<evidence type="ECO:0000256" key="2">
    <source>
        <dbReference type="PIRSR" id="PIRSR605511-1"/>
    </source>
</evidence>
<dbReference type="Proteomes" id="UP001182556">
    <property type="component" value="Unassembled WGS sequence"/>
</dbReference>
<dbReference type="GO" id="GO:0004341">
    <property type="term" value="F:gluconolactonase activity"/>
    <property type="evidence" value="ECO:0007669"/>
    <property type="project" value="TreeGrafter"/>
</dbReference>
<dbReference type="EMBL" id="JAODAN010000008">
    <property type="protein sequence ID" value="KAK1922498.1"/>
    <property type="molecule type" value="Genomic_DNA"/>
</dbReference>
<feature type="binding site" evidence="3">
    <location>
        <position position="162"/>
    </location>
    <ligand>
        <name>a divalent metal cation</name>
        <dbReference type="ChEBI" id="CHEBI:60240"/>
    </ligand>
</feature>
<evidence type="ECO:0000256" key="3">
    <source>
        <dbReference type="PIRSR" id="PIRSR605511-2"/>
    </source>
</evidence>
<feature type="binding site" evidence="3">
    <location>
        <position position="113"/>
    </location>
    <ligand>
        <name>substrate</name>
    </ligand>
</feature>
<dbReference type="SUPFAM" id="SSF63829">
    <property type="entry name" value="Calcium-dependent phosphotriesterase"/>
    <property type="match status" value="1"/>
</dbReference>
<reference evidence="5" key="1">
    <citation type="submission" date="2023-02" db="EMBL/GenBank/DDBJ databases">
        <title>Identification and recombinant expression of a fungal hydrolase from Papiliotrema laurentii that hydrolyzes apple cutin and clears colloidal polyester polyurethane.</title>
        <authorList>
            <consortium name="DOE Joint Genome Institute"/>
            <person name="Roman V.A."/>
            <person name="Bojanowski C."/>
            <person name="Crable B.R."/>
            <person name="Wagner D.N."/>
            <person name="Hung C.S."/>
            <person name="Nadeau L.J."/>
            <person name="Schratz L."/>
            <person name="Haridas S."/>
            <person name="Pangilinan J."/>
            <person name="Lipzen A."/>
            <person name="Na H."/>
            <person name="Yan M."/>
            <person name="Ng V."/>
            <person name="Grigoriev I.V."/>
            <person name="Spatafora J.W."/>
            <person name="Barlow D."/>
            <person name="Biffinger J."/>
            <person name="Kelley-Loughnane N."/>
            <person name="Varaljay V.A."/>
            <person name="Crookes-Goodson W.J."/>
        </authorList>
    </citation>
    <scope>NUCLEOTIDE SEQUENCE</scope>
    <source>
        <strain evidence="5">5307AH</strain>
    </source>
</reference>
<dbReference type="PANTHER" id="PTHR10907">
    <property type="entry name" value="REGUCALCIN"/>
    <property type="match status" value="1"/>
</dbReference>
<feature type="domain" description="SMP-30/Gluconolactonase/LRE-like region" evidence="4">
    <location>
        <begin position="27"/>
        <end position="258"/>
    </location>
</feature>
<organism evidence="5 6">
    <name type="scientific">Papiliotrema laurentii</name>
    <name type="common">Cryptococcus laurentii</name>
    <dbReference type="NCBI Taxonomy" id="5418"/>
    <lineage>
        <taxon>Eukaryota</taxon>
        <taxon>Fungi</taxon>
        <taxon>Dikarya</taxon>
        <taxon>Basidiomycota</taxon>
        <taxon>Agaricomycotina</taxon>
        <taxon>Tremellomycetes</taxon>
        <taxon>Tremellales</taxon>
        <taxon>Rhynchogastremaceae</taxon>
        <taxon>Papiliotrema</taxon>
    </lineage>
</organism>
<dbReference type="GO" id="GO:0005509">
    <property type="term" value="F:calcium ion binding"/>
    <property type="evidence" value="ECO:0007669"/>
    <property type="project" value="TreeGrafter"/>
</dbReference>